<dbReference type="PANTHER" id="PTHR37844">
    <property type="entry name" value="SER/THR PROTEIN PHOSPHATASE SUPERFAMILY (AFU_ORTHOLOGUE AFUA_1G14840)"/>
    <property type="match status" value="1"/>
</dbReference>
<dbReference type="Proteomes" id="UP000016922">
    <property type="component" value="Unassembled WGS sequence"/>
</dbReference>
<dbReference type="HOGENOM" id="CLU_2320623_0_0_1"/>
<evidence type="ECO:0000313" key="2">
    <source>
        <dbReference type="EMBL" id="EPE27955.1"/>
    </source>
</evidence>
<accession>S3CQI7</accession>
<dbReference type="RefSeq" id="XP_008085314.1">
    <property type="nucleotide sequence ID" value="XM_008087123.1"/>
</dbReference>
<sequence length="99" mass="10914">MTHHAPCTSGTSNAHVDGKKGDMWSGFQTDLLDGEIPKLREGDAWVFGNTHFCCDFQRNGVRVYSNQYGGNVAVEHREARAAAGTPLAIEFDVEKVFEI</sequence>
<reference evidence="2 3" key="1">
    <citation type="journal article" date="2013" name="BMC Genomics">
        <title>Genomics-driven discovery of the pneumocandin biosynthetic gene cluster in the fungus Glarea lozoyensis.</title>
        <authorList>
            <person name="Chen L."/>
            <person name="Yue Q."/>
            <person name="Zhang X."/>
            <person name="Xiang M."/>
            <person name="Wang C."/>
            <person name="Li S."/>
            <person name="Che Y."/>
            <person name="Ortiz-Lopez F.J."/>
            <person name="Bills G.F."/>
            <person name="Liu X."/>
            <person name="An Z."/>
        </authorList>
    </citation>
    <scope>NUCLEOTIDE SEQUENCE [LARGE SCALE GENOMIC DNA]</scope>
    <source>
        <strain evidence="3">ATCC 20868 / MF5171</strain>
    </source>
</reference>
<dbReference type="EMBL" id="KE145369">
    <property type="protein sequence ID" value="EPE27955.1"/>
    <property type="molecule type" value="Genomic_DNA"/>
</dbReference>
<evidence type="ECO:0000313" key="3">
    <source>
        <dbReference type="Proteomes" id="UP000016922"/>
    </source>
</evidence>
<dbReference type="KEGG" id="glz:GLAREA_04746"/>
<protein>
    <submittedName>
        <fullName evidence="2">Uncharacterized protein</fullName>
    </submittedName>
</protein>
<feature type="region of interest" description="Disordered" evidence="1">
    <location>
        <begin position="1"/>
        <end position="20"/>
    </location>
</feature>
<dbReference type="OrthoDB" id="550558at2759"/>
<dbReference type="AlphaFoldDB" id="S3CQI7"/>
<dbReference type="GeneID" id="19463801"/>
<organism evidence="2 3">
    <name type="scientific">Glarea lozoyensis (strain ATCC 20868 / MF5171)</name>
    <dbReference type="NCBI Taxonomy" id="1116229"/>
    <lineage>
        <taxon>Eukaryota</taxon>
        <taxon>Fungi</taxon>
        <taxon>Dikarya</taxon>
        <taxon>Ascomycota</taxon>
        <taxon>Pezizomycotina</taxon>
        <taxon>Leotiomycetes</taxon>
        <taxon>Helotiales</taxon>
        <taxon>Helotiaceae</taxon>
        <taxon>Glarea</taxon>
    </lineage>
</organism>
<keyword evidence="3" id="KW-1185">Reference proteome</keyword>
<name>S3CQI7_GLAL2</name>
<evidence type="ECO:0000256" key="1">
    <source>
        <dbReference type="SAM" id="MobiDB-lite"/>
    </source>
</evidence>
<gene>
    <name evidence="2" type="ORF">GLAREA_04746</name>
</gene>
<dbReference type="PANTHER" id="PTHR37844:SF2">
    <property type="entry name" value="SER_THR PROTEIN PHOSPHATASE SUPERFAMILY (AFU_ORTHOLOGUE AFUA_1G14840)"/>
    <property type="match status" value="1"/>
</dbReference>
<proteinExistence type="predicted"/>